<name>A0A0A0C063_9CELL</name>
<dbReference type="GO" id="GO:0016787">
    <property type="term" value="F:hydrolase activity"/>
    <property type="evidence" value="ECO:0007669"/>
    <property type="project" value="UniProtKB-KW"/>
</dbReference>
<keyword evidence="5" id="KW-1185">Reference proteome</keyword>
<accession>A0A0A0C063</accession>
<comment type="similarity">
    <text evidence="1 3">Belongs to the PemK/MazF family.</text>
</comment>
<proteinExistence type="inferred from homology"/>
<dbReference type="GO" id="GO:0003677">
    <property type="term" value="F:DNA binding"/>
    <property type="evidence" value="ECO:0007669"/>
    <property type="project" value="InterPro"/>
</dbReference>
<comment type="function">
    <text evidence="3">Toxic component of a type II toxin-antitoxin (TA) system.</text>
</comment>
<dbReference type="GO" id="GO:0006402">
    <property type="term" value="P:mRNA catabolic process"/>
    <property type="evidence" value="ECO:0007669"/>
    <property type="project" value="TreeGrafter"/>
</dbReference>
<dbReference type="AlphaFoldDB" id="A0A0A0C063"/>
<evidence type="ECO:0000256" key="3">
    <source>
        <dbReference type="PIRNR" id="PIRNR033490"/>
    </source>
</evidence>
<keyword evidence="3" id="KW-0540">Nuclease</keyword>
<dbReference type="SUPFAM" id="SSF50118">
    <property type="entry name" value="Cell growth inhibitor/plasmid maintenance toxic component"/>
    <property type="match status" value="1"/>
</dbReference>
<dbReference type="Gene3D" id="2.30.30.110">
    <property type="match status" value="1"/>
</dbReference>
<dbReference type="InterPro" id="IPR011067">
    <property type="entry name" value="Plasmid_toxin/cell-grow_inhib"/>
</dbReference>
<evidence type="ECO:0000313" key="4">
    <source>
        <dbReference type="EMBL" id="KGM14058.1"/>
    </source>
</evidence>
<dbReference type="InterPro" id="IPR003477">
    <property type="entry name" value="PemK-like"/>
</dbReference>
<evidence type="ECO:0000256" key="2">
    <source>
        <dbReference type="ARBA" id="ARBA00022649"/>
    </source>
</evidence>
<dbReference type="PANTHER" id="PTHR33988:SF1">
    <property type="entry name" value="ENDORIBONUCLEASE MAZF7-RELATED"/>
    <property type="match status" value="1"/>
</dbReference>
<reference evidence="4 5" key="1">
    <citation type="submission" date="2013-08" db="EMBL/GenBank/DDBJ databases">
        <title>Genome sequencing of Cellulomonas bogoriensis 69B4.</title>
        <authorList>
            <person name="Chen F."/>
            <person name="Li Y."/>
            <person name="Wang G."/>
        </authorList>
    </citation>
    <scope>NUCLEOTIDE SEQUENCE [LARGE SCALE GENOMIC DNA]</scope>
    <source>
        <strain evidence="4 5">69B4</strain>
    </source>
</reference>
<gene>
    <name evidence="4" type="ORF">N869_05505</name>
</gene>
<dbReference type="GO" id="GO:0016075">
    <property type="term" value="P:rRNA catabolic process"/>
    <property type="evidence" value="ECO:0007669"/>
    <property type="project" value="TreeGrafter"/>
</dbReference>
<protein>
    <recommendedName>
        <fullName evidence="3">mRNA interferase</fullName>
        <ecNumber evidence="3">3.1.-.-</ecNumber>
    </recommendedName>
</protein>
<dbReference type="Pfam" id="PF02452">
    <property type="entry name" value="PemK_toxin"/>
    <property type="match status" value="1"/>
</dbReference>
<evidence type="ECO:0000313" key="5">
    <source>
        <dbReference type="Proteomes" id="UP000054314"/>
    </source>
</evidence>
<dbReference type="EMBL" id="AXCZ01000014">
    <property type="protein sequence ID" value="KGM14058.1"/>
    <property type="molecule type" value="Genomic_DNA"/>
</dbReference>
<evidence type="ECO:0000256" key="1">
    <source>
        <dbReference type="ARBA" id="ARBA00007521"/>
    </source>
</evidence>
<dbReference type="EC" id="3.1.-.-" evidence="3"/>
<dbReference type="OrthoDB" id="9808744at2"/>
<sequence length="111" mass="12017">MRRGEIYLADLGDPVGHEQALVRPVLVLSAQPWLDSQPPVVSVVPLTRTHRGSPTHVEVEPGSSGLTATSYIKCEDLRAVSPTRLQRRFGAVGDVALLKVEVVTRRLLGLG</sequence>
<dbReference type="Proteomes" id="UP000054314">
    <property type="component" value="Unassembled WGS sequence"/>
</dbReference>
<dbReference type="PANTHER" id="PTHR33988">
    <property type="entry name" value="ENDORIBONUCLEASE MAZF-RELATED"/>
    <property type="match status" value="1"/>
</dbReference>
<keyword evidence="3" id="KW-0255">Endonuclease</keyword>
<dbReference type="GO" id="GO:0004521">
    <property type="term" value="F:RNA endonuclease activity"/>
    <property type="evidence" value="ECO:0007669"/>
    <property type="project" value="TreeGrafter"/>
</dbReference>
<keyword evidence="3" id="KW-0378">Hydrolase</keyword>
<comment type="caution">
    <text evidence="4">The sequence shown here is derived from an EMBL/GenBank/DDBJ whole genome shotgun (WGS) entry which is preliminary data.</text>
</comment>
<dbReference type="PIRSF" id="PIRSF033490">
    <property type="entry name" value="MazF"/>
    <property type="match status" value="1"/>
</dbReference>
<organism evidence="4 5">
    <name type="scientific">Cellulomonas bogoriensis 69B4 = DSM 16987</name>
    <dbReference type="NCBI Taxonomy" id="1386082"/>
    <lineage>
        <taxon>Bacteria</taxon>
        <taxon>Bacillati</taxon>
        <taxon>Actinomycetota</taxon>
        <taxon>Actinomycetes</taxon>
        <taxon>Micrococcales</taxon>
        <taxon>Cellulomonadaceae</taxon>
        <taxon>Cellulomonas</taxon>
    </lineage>
</organism>
<keyword evidence="2" id="KW-1277">Toxin-antitoxin system</keyword>
<dbReference type="RefSeq" id="WP_035057528.1">
    <property type="nucleotide sequence ID" value="NZ_AXCZ01000014.1"/>
</dbReference>